<dbReference type="Gene3D" id="1.25.10.10">
    <property type="entry name" value="Leucine-rich Repeat Variant"/>
    <property type="match status" value="1"/>
</dbReference>
<dbReference type="InterPro" id="IPR026739">
    <property type="entry name" value="AP_beta"/>
</dbReference>
<dbReference type="InterPro" id="IPR002553">
    <property type="entry name" value="Clathrin/coatomer_adapt-like_N"/>
</dbReference>
<dbReference type="GO" id="GO:0006886">
    <property type="term" value="P:intracellular protein transport"/>
    <property type="evidence" value="ECO:0007669"/>
    <property type="project" value="InterPro"/>
</dbReference>
<dbReference type="InterPro" id="IPR012295">
    <property type="entry name" value="TBP_dom_sf"/>
</dbReference>
<evidence type="ECO:0000256" key="2">
    <source>
        <dbReference type="ARBA" id="ARBA00006613"/>
    </source>
</evidence>
<evidence type="ECO:0000256" key="5">
    <source>
        <dbReference type="ARBA" id="ARBA00023136"/>
    </source>
</evidence>
<dbReference type="PIRSF" id="PIRSF002291">
    <property type="entry name" value="AP_complex_beta"/>
    <property type="match status" value="1"/>
</dbReference>
<dbReference type="GO" id="GO:0030117">
    <property type="term" value="C:membrane coat"/>
    <property type="evidence" value="ECO:0007669"/>
    <property type="project" value="InterPro"/>
</dbReference>
<dbReference type="GeneID" id="94831195"/>
<comment type="subcellular location">
    <subcellularLocation>
        <location evidence="1">Endomembrane system</location>
    </subcellularLocation>
</comment>
<dbReference type="Proteomes" id="UP000179807">
    <property type="component" value="Unassembled WGS sequence"/>
</dbReference>
<proteinExistence type="inferred from homology"/>
<keyword evidence="3 6" id="KW-0813">Transport</keyword>
<dbReference type="InterPro" id="IPR016342">
    <property type="entry name" value="AP_complex_bsu_1_2_4"/>
</dbReference>
<dbReference type="GO" id="GO:0012505">
    <property type="term" value="C:endomembrane system"/>
    <property type="evidence" value="ECO:0007669"/>
    <property type="project" value="UniProtKB-SubCell"/>
</dbReference>
<dbReference type="Gene3D" id="3.30.310.10">
    <property type="entry name" value="TATA-Binding Protein"/>
    <property type="match status" value="1"/>
</dbReference>
<keyword evidence="5 6" id="KW-0472">Membrane</keyword>
<sequence length="727" mass="81257">MTALPYNLQWAQSDLDKALTKNDPIAIRAGLQEVLTQLSWGVDVSPLLGVIVMATETHDIPCKRMVYTIMTAIARKDPDMSILITNTLLKDCASDNPIVRGMALRAICDIEVTTIQDELPKIVAVGLADTNPYVRRMAVLATIHLHRVAPQSIEEKGITNRLYDLLRDRDPQIICNSLFALSAILKDNGGIAFDMNLIHHLVNSLPKFSEWAQAEAMQVIAQYHPANDRERFDLMNIVDQFLQSSSSAVLTATVKILLTLTSDRGDLQRQVVGRVLPKFITHIHSSSPEEQYCLLKHLIVLARRYATVFKPSIPHFFVNFSDTPDVARAKFELLEIITDDIFSREVIETTARYVLLEKPYTIEYGIKLMRDLALRLPSSIQVIISKMRLFFDMKRHNLVNQCLIVLPDLMRRLPLSLPDFISLLPGEPPSELNGPALGAYAWILGEYGDRVADSVYCLEHLMLKSWGAKETKTDPTVASGQATLPSAHDEQSMMKICLMTALAKLLFVTPGEARPVLAAVLTLGVKDAHPGVRSRALFLYNLFKSDLDAARAALMTTKQSMEPFVEDADSENIDMVFDEFNTFSVVYEQPQCDWDKGPEEIDLSVEEEEEEDQNEHKLEDLVEIAPEDFQALWTTEGIAMLEDGINLGFELDLQPFVDALVAANVGVMASGKTDDGGSKVFAYGYIDGNISLIEALEKGGNMTFTIKAETNDIAEQFRDFWLGIFNE</sequence>
<dbReference type="PANTHER" id="PTHR11134">
    <property type="entry name" value="ADAPTOR COMPLEX SUBUNIT BETA FAMILY MEMBER"/>
    <property type="match status" value="1"/>
</dbReference>
<gene>
    <name evidence="8" type="ORF">TRFO_12197</name>
</gene>
<feature type="domain" description="Clathrin/coatomer adaptor adaptin-like N-terminal" evidence="7">
    <location>
        <begin position="12"/>
        <end position="545"/>
    </location>
</feature>
<evidence type="ECO:0000256" key="4">
    <source>
        <dbReference type="ARBA" id="ARBA00022927"/>
    </source>
</evidence>
<dbReference type="InterPro" id="IPR011989">
    <property type="entry name" value="ARM-like"/>
</dbReference>
<keyword evidence="9" id="KW-1185">Reference proteome</keyword>
<dbReference type="SUPFAM" id="SSF48371">
    <property type="entry name" value="ARM repeat"/>
    <property type="match status" value="1"/>
</dbReference>
<dbReference type="Pfam" id="PF01602">
    <property type="entry name" value="Adaptin_N"/>
    <property type="match status" value="1"/>
</dbReference>
<dbReference type="VEuPathDB" id="TrichDB:TRFO_12197"/>
<evidence type="ECO:0000256" key="6">
    <source>
        <dbReference type="PIRNR" id="PIRNR002291"/>
    </source>
</evidence>
<name>A0A1J4IZK9_9EUKA</name>
<dbReference type="OrthoDB" id="10254310at2759"/>
<evidence type="ECO:0000259" key="7">
    <source>
        <dbReference type="Pfam" id="PF01602"/>
    </source>
</evidence>
<evidence type="ECO:0000313" key="9">
    <source>
        <dbReference type="Proteomes" id="UP000179807"/>
    </source>
</evidence>
<dbReference type="InterPro" id="IPR016024">
    <property type="entry name" value="ARM-type_fold"/>
</dbReference>
<organism evidence="8 9">
    <name type="scientific">Tritrichomonas foetus</name>
    <dbReference type="NCBI Taxonomy" id="1144522"/>
    <lineage>
        <taxon>Eukaryota</taxon>
        <taxon>Metamonada</taxon>
        <taxon>Parabasalia</taxon>
        <taxon>Tritrichomonadida</taxon>
        <taxon>Tritrichomonadidae</taxon>
        <taxon>Tritrichomonas</taxon>
    </lineage>
</organism>
<reference evidence="8" key="1">
    <citation type="submission" date="2016-10" db="EMBL/GenBank/DDBJ databases">
        <authorList>
            <person name="Benchimol M."/>
            <person name="Almeida L.G."/>
            <person name="Vasconcelos A.T."/>
            <person name="Perreira-Neves A."/>
            <person name="Rosa I.A."/>
            <person name="Tasca T."/>
            <person name="Bogo M.R."/>
            <person name="de Souza W."/>
        </authorList>
    </citation>
    <scope>NUCLEOTIDE SEQUENCE [LARGE SCALE GENOMIC DNA]</scope>
    <source>
        <strain evidence="8">K</strain>
    </source>
</reference>
<dbReference type="GO" id="GO:0016192">
    <property type="term" value="P:vesicle-mediated transport"/>
    <property type="evidence" value="ECO:0007669"/>
    <property type="project" value="InterPro"/>
</dbReference>
<accession>A0A1J4IZK9</accession>
<comment type="caution">
    <text evidence="8">The sequence shown here is derived from an EMBL/GenBank/DDBJ whole genome shotgun (WGS) entry which is preliminary data.</text>
</comment>
<dbReference type="AlphaFoldDB" id="A0A1J4IZK9"/>
<dbReference type="EMBL" id="MLAK01001459">
    <property type="protein sequence ID" value="OHS92846.1"/>
    <property type="molecule type" value="Genomic_DNA"/>
</dbReference>
<protein>
    <recommendedName>
        <fullName evidence="6">AP complex subunit beta</fullName>
    </recommendedName>
</protein>
<dbReference type="GO" id="GO:0030276">
    <property type="term" value="F:clathrin binding"/>
    <property type="evidence" value="ECO:0007669"/>
    <property type="project" value="InterPro"/>
</dbReference>
<evidence type="ECO:0000256" key="1">
    <source>
        <dbReference type="ARBA" id="ARBA00004308"/>
    </source>
</evidence>
<comment type="similarity">
    <text evidence="2 6">Belongs to the adaptor complexes large subunit family.</text>
</comment>
<keyword evidence="4 6" id="KW-0653">Protein transport</keyword>
<dbReference type="RefSeq" id="XP_068345983.1">
    <property type="nucleotide sequence ID" value="XM_068496491.1"/>
</dbReference>
<evidence type="ECO:0000313" key="8">
    <source>
        <dbReference type="EMBL" id="OHS92846.1"/>
    </source>
</evidence>
<evidence type="ECO:0000256" key="3">
    <source>
        <dbReference type="ARBA" id="ARBA00022448"/>
    </source>
</evidence>